<organism evidence="1 2">
    <name type="scientific">Pleurotus cornucopiae</name>
    <name type="common">Cornucopia mushroom</name>
    <dbReference type="NCBI Taxonomy" id="5321"/>
    <lineage>
        <taxon>Eukaryota</taxon>
        <taxon>Fungi</taxon>
        <taxon>Dikarya</taxon>
        <taxon>Basidiomycota</taxon>
        <taxon>Agaricomycotina</taxon>
        <taxon>Agaricomycetes</taxon>
        <taxon>Agaricomycetidae</taxon>
        <taxon>Agaricales</taxon>
        <taxon>Pleurotineae</taxon>
        <taxon>Pleurotaceae</taxon>
        <taxon>Pleurotus</taxon>
    </lineage>
</organism>
<name>A0ACB7INH7_PLECO</name>
<keyword evidence="2" id="KW-1185">Reference proteome</keyword>
<dbReference type="EMBL" id="WQMT02000009">
    <property type="protein sequence ID" value="KAG9219505.1"/>
    <property type="molecule type" value="Genomic_DNA"/>
</dbReference>
<dbReference type="Proteomes" id="UP000824881">
    <property type="component" value="Unassembled WGS sequence"/>
</dbReference>
<reference evidence="1 2" key="1">
    <citation type="journal article" date="2021" name="Appl. Environ. Microbiol.">
        <title>Genetic linkage and physical mapping for an oyster mushroom Pleurotus cornucopiae and QTL analysis for the trait cap color.</title>
        <authorList>
            <person name="Zhang Y."/>
            <person name="Gao W."/>
            <person name="Sonnenberg A."/>
            <person name="Chen Q."/>
            <person name="Zhang J."/>
            <person name="Huang C."/>
        </authorList>
    </citation>
    <scope>NUCLEOTIDE SEQUENCE [LARGE SCALE GENOMIC DNA]</scope>
    <source>
        <strain evidence="1">CCMSSC00406</strain>
    </source>
</reference>
<protein>
    <submittedName>
        <fullName evidence="1">Uncharacterized protein</fullName>
    </submittedName>
</protein>
<accession>A0ACB7INH7</accession>
<sequence length="448" mass="49007">MSESPDNAGALISNLESLRIPSEYKRYPDLEDNDILTTWREEAEQNLLELKAIVNAATKDGGSNLSRNQKAAVVAAVAQFDGGPWVSSTSKGVATDILNHFQGTVTELLPQILSEHLKPIFRTNPHPLLHTSTGRKLPRPAGGPLASSDYYESQSWKDHPGAPNLVSWCVRHIPNDYWDELWHLIIPPIMTLLDDYEAKYKVQGAKIVSEMLRTVPRTVLKRTGIDGLLNTSLQTCLAHLQRPESATLIREAIPASVSLTTLTTDQGSQDRFDHLSALLGDGIIGGIWLYSSLDLAAVEASVEALPLVIDALGLGCTRFLKALIPQLVHPLSQNNTSSVIDFQFHSTRALGHVIDACAPRMHRWKGSIVDGVGRCWVATQDGDVTNSATVELLRSKLADVCDKLAQACPSVIQEEYQLLYAIEPALFTDLVGDIIHRSSDVPSVEVPP</sequence>
<comment type="caution">
    <text evidence="1">The sequence shown here is derived from an EMBL/GenBank/DDBJ whole genome shotgun (WGS) entry which is preliminary data.</text>
</comment>
<gene>
    <name evidence="1" type="ORF">CCMSSC00406_0005399</name>
</gene>
<evidence type="ECO:0000313" key="2">
    <source>
        <dbReference type="Proteomes" id="UP000824881"/>
    </source>
</evidence>
<proteinExistence type="predicted"/>
<evidence type="ECO:0000313" key="1">
    <source>
        <dbReference type="EMBL" id="KAG9219505.1"/>
    </source>
</evidence>